<protein>
    <submittedName>
        <fullName evidence="11">Mitochondrial folate transporter/carrier</fullName>
    </submittedName>
</protein>
<dbReference type="AlphaFoldDB" id="A0A2K3PNJ7"/>
<comment type="caution">
    <text evidence="11">The sequence shown here is derived from an EMBL/GenBank/DDBJ whole genome shotgun (WGS) entry which is preliminary data.</text>
</comment>
<evidence type="ECO:0000313" key="12">
    <source>
        <dbReference type="Proteomes" id="UP000236291"/>
    </source>
</evidence>
<dbReference type="PANTHER" id="PTHR45683">
    <property type="entry name" value="MITOCHONDRIAL NICOTINAMIDE ADENINE DINUCLEOTIDE TRANSPORTER 1-RELATED-RELATED"/>
    <property type="match status" value="1"/>
</dbReference>
<evidence type="ECO:0000256" key="3">
    <source>
        <dbReference type="ARBA" id="ARBA00022448"/>
    </source>
</evidence>
<dbReference type="Proteomes" id="UP000236291">
    <property type="component" value="Unassembled WGS sequence"/>
</dbReference>
<dbReference type="SUPFAM" id="SSF103506">
    <property type="entry name" value="Mitochondrial carrier"/>
    <property type="match status" value="1"/>
</dbReference>
<evidence type="ECO:0000256" key="8">
    <source>
        <dbReference type="PROSITE-ProRule" id="PRU00282"/>
    </source>
</evidence>
<keyword evidence="5" id="KW-0677">Repeat</keyword>
<sequence length="239" mass="26443">GLRGLYAGFLAGAVGSTISSGLGLLYYVKAKQRHAIAMSSEEKYIPDLASAMEAGALKSFFASEDKTAASDTSSSGTAICWAIWTIKREEGFSALFRGIVPSLFMVSYIAIHVTVYEELRKTIVNLKTKGSKIQHQNPDQILNSVDFAVLGATSRVAAIFPTYPFQVIRTRLQQRPDSDGIPRYRNSWHIVKEIARFEGVRGFYKGITPNLLINIPVASMTFIVYENVLKLLKLAKRND</sequence>
<proteinExistence type="inferred from homology"/>
<evidence type="ECO:0000256" key="2">
    <source>
        <dbReference type="ARBA" id="ARBA00006375"/>
    </source>
</evidence>
<evidence type="ECO:0000256" key="6">
    <source>
        <dbReference type="ARBA" id="ARBA00022989"/>
    </source>
</evidence>
<evidence type="ECO:0000256" key="9">
    <source>
        <dbReference type="RuleBase" id="RU000488"/>
    </source>
</evidence>
<evidence type="ECO:0000256" key="4">
    <source>
        <dbReference type="ARBA" id="ARBA00022692"/>
    </source>
</evidence>
<feature type="repeat" description="Solcar" evidence="8">
    <location>
        <begin position="42"/>
        <end position="122"/>
    </location>
</feature>
<dbReference type="InterPro" id="IPR044712">
    <property type="entry name" value="SLC25A32-like"/>
</dbReference>
<evidence type="ECO:0000256" key="7">
    <source>
        <dbReference type="ARBA" id="ARBA00023136"/>
    </source>
</evidence>
<dbReference type="PROSITE" id="PS50920">
    <property type="entry name" value="SOLCAR"/>
    <property type="match status" value="2"/>
</dbReference>
<feature type="transmembrane region" description="Helical" evidence="10">
    <location>
        <begin position="6"/>
        <end position="28"/>
    </location>
</feature>
<name>A0A2K3PNJ7_TRIPR</name>
<feature type="transmembrane region" description="Helical" evidence="10">
    <location>
        <begin position="211"/>
        <end position="229"/>
    </location>
</feature>
<dbReference type="GO" id="GO:0006862">
    <property type="term" value="P:nucleotide transport"/>
    <property type="evidence" value="ECO:0007669"/>
    <property type="project" value="InterPro"/>
</dbReference>
<feature type="repeat" description="Solcar" evidence="8">
    <location>
        <begin position="142"/>
        <end position="231"/>
    </location>
</feature>
<dbReference type="Pfam" id="PF00153">
    <property type="entry name" value="Mito_carr"/>
    <property type="match status" value="2"/>
</dbReference>
<dbReference type="ExpressionAtlas" id="A0A2K3PNJ7">
    <property type="expression patterns" value="baseline"/>
</dbReference>
<keyword evidence="4 8" id="KW-0812">Transmembrane</keyword>
<feature type="non-terminal residue" evidence="11">
    <location>
        <position position="1"/>
    </location>
</feature>
<evidence type="ECO:0000313" key="11">
    <source>
        <dbReference type="EMBL" id="PNY16834.1"/>
    </source>
</evidence>
<comment type="subcellular location">
    <subcellularLocation>
        <location evidence="1">Membrane</location>
        <topology evidence="1">Multi-pass membrane protein</topology>
    </subcellularLocation>
</comment>
<evidence type="ECO:0000256" key="10">
    <source>
        <dbReference type="SAM" id="Phobius"/>
    </source>
</evidence>
<dbReference type="GO" id="GO:0055085">
    <property type="term" value="P:transmembrane transport"/>
    <property type="evidence" value="ECO:0007669"/>
    <property type="project" value="InterPro"/>
</dbReference>
<feature type="transmembrane region" description="Helical" evidence="10">
    <location>
        <begin position="94"/>
        <end position="116"/>
    </location>
</feature>
<keyword evidence="3 9" id="KW-0813">Transport</keyword>
<reference evidence="11 12" key="1">
    <citation type="journal article" date="2014" name="Am. J. Bot.">
        <title>Genome assembly and annotation for red clover (Trifolium pratense; Fabaceae).</title>
        <authorList>
            <person name="Istvanek J."/>
            <person name="Jaros M."/>
            <person name="Krenek A."/>
            <person name="Repkova J."/>
        </authorList>
    </citation>
    <scope>NUCLEOTIDE SEQUENCE [LARGE SCALE GENOMIC DNA]</scope>
    <source>
        <strain evidence="12">cv. Tatra</strain>
        <tissue evidence="11">Young leaves</tissue>
    </source>
</reference>
<dbReference type="InterPro" id="IPR023395">
    <property type="entry name" value="MCP_dom_sf"/>
</dbReference>
<accession>A0A2K3PNJ7</accession>
<reference evidence="11 12" key="2">
    <citation type="journal article" date="2017" name="Front. Plant Sci.">
        <title>Gene Classification and Mining of Molecular Markers Useful in Red Clover (Trifolium pratense) Breeding.</title>
        <authorList>
            <person name="Istvanek J."/>
            <person name="Dluhosova J."/>
            <person name="Dluhos P."/>
            <person name="Patkova L."/>
            <person name="Nedelnik J."/>
            <person name="Repkova J."/>
        </authorList>
    </citation>
    <scope>NUCLEOTIDE SEQUENCE [LARGE SCALE GENOMIC DNA]</scope>
    <source>
        <strain evidence="12">cv. Tatra</strain>
        <tissue evidence="11">Young leaves</tissue>
    </source>
</reference>
<keyword evidence="6 10" id="KW-1133">Transmembrane helix</keyword>
<dbReference type="EMBL" id="ASHM01008845">
    <property type="protein sequence ID" value="PNY16834.1"/>
    <property type="molecule type" value="Genomic_DNA"/>
</dbReference>
<dbReference type="Gene3D" id="1.50.40.10">
    <property type="entry name" value="Mitochondrial carrier domain"/>
    <property type="match status" value="1"/>
</dbReference>
<dbReference type="STRING" id="57577.A0A2K3PNJ7"/>
<evidence type="ECO:0000256" key="5">
    <source>
        <dbReference type="ARBA" id="ARBA00022737"/>
    </source>
</evidence>
<evidence type="ECO:0000256" key="1">
    <source>
        <dbReference type="ARBA" id="ARBA00004141"/>
    </source>
</evidence>
<keyword evidence="7 8" id="KW-0472">Membrane</keyword>
<comment type="similarity">
    <text evidence="2 9">Belongs to the mitochondrial carrier (TC 2.A.29) family.</text>
</comment>
<organism evidence="11 12">
    <name type="scientific">Trifolium pratense</name>
    <name type="common">Red clover</name>
    <dbReference type="NCBI Taxonomy" id="57577"/>
    <lineage>
        <taxon>Eukaryota</taxon>
        <taxon>Viridiplantae</taxon>
        <taxon>Streptophyta</taxon>
        <taxon>Embryophyta</taxon>
        <taxon>Tracheophyta</taxon>
        <taxon>Spermatophyta</taxon>
        <taxon>Magnoliopsida</taxon>
        <taxon>eudicotyledons</taxon>
        <taxon>Gunneridae</taxon>
        <taxon>Pentapetalae</taxon>
        <taxon>rosids</taxon>
        <taxon>fabids</taxon>
        <taxon>Fabales</taxon>
        <taxon>Fabaceae</taxon>
        <taxon>Papilionoideae</taxon>
        <taxon>50 kb inversion clade</taxon>
        <taxon>NPAAA clade</taxon>
        <taxon>Hologalegina</taxon>
        <taxon>IRL clade</taxon>
        <taxon>Trifolieae</taxon>
        <taxon>Trifolium</taxon>
    </lineage>
</organism>
<gene>
    <name evidence="11" type="ORF">L195_g013561</name>
</gene>
<dbReference type="GO" id="GO:0016020">
    <property type="term" value="C:membrane"/>
    <property type="evidence" value="ECO:0007669"/>
    <property type="project" value="UniProtKB-SubCell"/>
</dbReference>
<dbReference type="InterPro" id="IPR018108">
    <property type="entry name" value="MCP_transmembrane"/>
</dbReference>